<accession>A0ABT0ZLS6</accession>
<dbReference type="Proteomes" id="UP001523219">
    <property type="component" value="Unassembled WGS sequence"/>
</dbReference>
<gene>
    <name evidence="2" type="ORF">NGF19_27505</name>
</gene>
<dbReference type="EMBL" id="JAMWMR010000037">
    <property type="protein sequence ID" value="MCN9244485.1"/>
    <property type="molecule type" value="Genomic_DNA"/>
</dbReference>
<dbReference type="Pfam" id="PF14390">
    <property type="entry name" value="DUF4420"/>
    <property type="match status" value="1"/>
</dbReference>
<evidence type="ECO:0000313" key="3">
    <source>
        <dbReference type="Proteomes" id="UP001523219"/>
    </source>
</evidence>
<feature type="compositionally biased region" description="Basic and acidic residues" evidence="1">
    <location>
        <begin position="1"/>
        <end position="11"/>
    </location>
</feature>
<keyword evidence="3" id="KW-1185">Reference proteome</keyword>
<proteinExistence type="predicted"/>
<feature type="region of interest" description="Disordered" evidence="1">
    <location>
        <begin position="1"/>
        <end position="26"/>
    </location>
</feature>
<evidence type="ECO:0000313" key="2">
    <source>
        <dbReference type="EMBL" id="MCN9244485.1"/>
    </source>
</evidence>
<dbReference type="RefSeq" id="WP_252428272.1">
    <property type="nucleotide sequence ID" value="NZ_JAMWMR010000037.1"/>
</dbReference>
<evidence type="ECO:0000256" key="1">
    <source>
        <dbReference type="SAM" id="MobiDB-lite"/>
    </source>
</evidence>
<sequence>MIDESLWRELESPQPGTGRSTRRLFPESPHDIHLSVSHPGHRRMLLLRTDARAADKMRRLLVDLPQTNGLSLSFSSVSPREFELQVSLTADELREVFSPLVEDIASVVKDTETGETALEAAVRRFLHWQQLMRSIGTEGLRGEARRGLFGELYVLREFVLPAQSQSTTLSSWTGPEGTNQDFQLPNSAVEVKTTTVKSPRFVRISNERQLDDTGVETILLVQLAVDERRGGSGESLNSLVESIRTSLSNPSARARLEIQLVRAGYFSNHRDLYDEPRFTLRRTDLWKVDESFPRLVESSLPPGVGNCTYDISVSALEQHRVTTDEVTDLIRGTDG</sequence>
<name>A0ABT0ZLS6_9ACTN</name>
<protein>
    <submittedName>
        <fullName evidence="2">PD-(D/E)XK motif protein</fullName>
    </submittedName>
</protein>
<reference evidence="2 3" key="1">
    <citation type="submission" date="2022-05" db="EMBL/GenBank/DDBJ databases">
        <title>Streptomyces sp. nov. RY43-2 isolated from soil of a peat swamp forest.</title>
        <authorList>
            <person name="Kanchanasin P."/>
            <person name="Tanasupawat S."/>
            <person name="Phongsopitanun W."/>
        </authorList>
    </citation>
    <scope>NUCLEOTIDE SEQUENCE [LARGE SCALE GENOMIC DNA]</scope>
    <source>
        <strain evidence="2 3">RY43-2</strain>
    </source>
</reference>
<comment type="caution">
    <text evidence="2">The sequence shown here is derived from an EMBL/GenBank/DDBJ whole genome shotgun (WGS) entry which is preliminary data.</text>
</comment>
<dbReference type="InterPro" id="IPR025534">
    <property type="entry name" value="DUF4420"/>
</dbReference>
<organism evidence="2 3">
    <name type="scientific">Streptomyces macrolidinus</name>
    <dbReference type="NCBI Taxonomy" id="2952607"/>
    <lineage>
        <taxon>Bacteria</taxon>
        <taxon>Bacillati</taxon>
        <taxon>Actinomycetota</taxon>
        <taxon>Actinomycetes</taxon>
        <taxon>Kitasatosporales</taxon>
        <taxon>Streptomycetaceae</taxon>
        <taxon>Streptomyces</taxon>
    </lineage>
</organism>